<evidence type="ECO:0000313" key="2">
    <source>
        <dbReference type="EMBL" id="CAI49424.1"/>
    </source>
</evidence>
<dbReference type="PROSITE" id="PS50846">
    <property type="entry name" value="HMA_2"/>
    <property type="match status" value="1"/>
</dbReference>
<protein>
    <submittedName>
        <fullName evidence="2">HMA domain protein</fullName>
    </submittedName>
</protein>
<reference evidence="2 3" key="1">
    <citation type="journal article" date="2005" name="Genome Res.">
        <title>Living with two extremes: conclusions from the genome sequence of Natronomonas pharaonis.</title>
        <authorList>
            <person name="Falb M."/>
            <person name="Pfeiffer F."/>
            <person name="Palm P."/>
            <person name="Rodewald K."/>
            <person name="Hickmann V."/>
            <person name="Tittor J."/>
            <person name="Oesterhelt D."/>
        </authorList>
    </citation>
    <scope>NUCLEOTIDE SEQUENCE [LARGE SCALE GENOMIC DNA]</scope>
    <source>
        <strain evidence="3">ATCC 35678 / DSM 2160 / CIP 103997 / JCM 8858 / NBRC 14720 / NCIMB 2260 / Gabara</strain>
    </source>
</reference>
<dbReference type="SUPFAM" id="SSF55008">
    <property type="entry name" value="HMA, heavy metal-associated domain"/>
    <property type="match status" value="1"/>
</dbReference>
<proteinExistence type="predicted"/>
<dbReference type="STRING" id="348780.NP_2666A"/>
<gene>
    <name evidence="2" type="ordered locus">NP_2666A</name>
</gene>
<dbReference type="GO" id="GO:0046872">
    <property type="term" value="F:metal ion binding"/>
    <property type="evidence" value="ECO:0007669"/>
    <property type="project" value="InterPro"/>
</dbReference>
<dbReference type="InterPro" id="IPR006121">
    <property type="entry name" value="HMA_dom"/>
</dbReference>
<dbReference type="EnsemblBacteria" id="CAI49424">
    <property type="protein sequence ID" value="CAI49424"/>
    <property type="gene ID" value="NP_2666A"/>
</dbReference>
<dbReference type="Pfam" id="PF00403">
    <property type="entry name" value="HMA"/>
    <property type="match status" value="1"/>
</dbReference>
<evidence type="ECO:0000259" key="1">
    <source>
        <dbReference type="PROSITE" id="PS50846"/>
    </source>
</evidence>
<dbReference type="OrthoDB" id="44171at2157"/>
<dbReference type="KEGG" id="nph:NP_2666A"/>
<dbReference type="GeneID" id="3701519"/>
<dbReference type="HOGENOM" id="CLU_134973_5_3_2"/>
<dbReference type="CDD" id="cd00371">
    <property type="entry name" value="HMA"/>
    <property type="match status" value="1"/>
</dbReference>
<feature type="domain" description="HMA" evidence="1">
    <location>
        <begin position="1"/>
        <end position="64"/>
    </location>
</feature>
<dbReference type="EMBL" id="CR936257">
    <property type="protein sequence ID" value="CAI49424.1"/>
    <property type="molecule type" value="Genomic_DNA"/>
</dbReference>
<sequence>MATTLSVPDMACGGCETEIEESLGELDGVDAVDADHEDGTVTVEGGADWNVLAEAVSEAGYSVD</sequence>
<dbReference type="Proteomes" id="UP000002698">
    <property type="component" value="Chromosome"/>
</dbReference>
<dbReference type="InterPro" id="IPR036163">
    <property type="entry name" value="HMA_dom_sf"/>
</dbReference>
<dbReference type="eggNOG" id="arCOG02764">
    <property type="taxonomic scope" value="Archaea"/>
</dbReference>
<evidence type="ECO:0000313" key="3">
    <source>
        <dbReference type="Proteomes" id="UP000002698"/>
    </source>
</evidence>
<name>A0A1U7EWE9_NATPD</name>
<dbReference type="RefSeq" id="WP_011323049.1">
    <property type="nucleotide sequence ID" value="NC_007426.1"/>
</dbReference>
<keyword evidence="3" id="KW-1185">Reference proteome</keyword>
<dbReference type="Gene3D" id="3.30.70.100">
    <property type="match status" value="1"/>
</dbReference>
<accession>A0A1U7EWE9</accession>
<dbReference type="AlphaFoldDB" id="A0A1U7EWE9"/>
<organism evidence="2 3">
    <name type="scientific">Natronomonas pharaonis (strain ATCC 35678 / DSM 2160 / CIP 103997 / JCM 8858 / NBRC 14720 / NCIMB 2260 / Gabara)</name>
    <name type="common">Halobacterium pharaonis</name>
    <dbReference type="NCBI Taxonomy" id="348780"/>
    <lineage>
        <taxon>Archaea</taxon>
        <taxon>Methanobacteriati</taxon>
        <taxon>Methanobacteriota</taxon>
        <taxon>Stenosarchaea group</taxon>
        <taxon>Halobacteria</taxon>
        <taxon>Halobacteriales</taxon>
        <taxon>Natronomonadaceae</taxon>
        <taxon>Natronomonas</taxon>
    </lineage>
</organism>